<dbReference type="GO" id="GO:0015293">
    <property type="term" value="F:symporter activity"/>
    <property type="evidence" value="ECO:0007669"/>
    <property type="project" value="TreeGrafter"/>
</dbReference>
<evidence type="ECO:0000256" key="11">
    <source>
        <dbReference type="RuleBase" id="RU362091"/>
    </source>
</evidence>
<keyword evidence="4" id="KW-1003">Cell membrane</keyword>
<dbReference type="GO" id="GO:0005886">
    <property type="term" value="C:plasma membrane"/>
    <property type="evidence" value="ECO:0007669"/>
    <property type="project" value="UniProtKB-SubCell"/>
</dbReference>
<proteinExistence type="inferred from homology"/>
<keyword evidence="14" id="KW-1185">Reference proteome</keyword>
<dbReference type="InterPro" id="IPR051163">
    <property type="entry name" value="Sodium:Solute_Symporter_SSF"/>
</dbReference>
<evidence type="ECO:0000256" key="6">
    <source>
        <dbReference type="ARBA" id="ARBA00022989"/>
    </source>
</evidence>
<evidence type="ECO:0000256" key="12">
    <source>
        <dbReference type="SAM" id="Phobius"/>
    </source>
</evidence>
<gene>
    <name evidence="13" type="ORF">FDK22_09585</name>
</gene>
<evidence type="ECO:0000256" key="1">
    <source>
        <dbReference type="ARBA" id="ARBA00004651"/>
    </source>
</evidence>
<name>A0A5R8XZP4_9BACT</name>
<keyword evidence="6 12" id="KW-1133">Transmembrane helix</keyword>
<dbReference type="InterPro" id="IPR001734">
    <property type="entry name" value="Na/solute_symporter"/>
</dbReference>
<organism evidence="13 14">
    <name type="scientific">Arcobacter arenosus</name>
    <dbReference type="NCBI Taxonomy" id="2576037"/>
    <lineage>
        <taxon>Bacteria</taxon>
        <taxon>Pseudomonadati</taxon>
        <taxon>Campylobacterota</taxon>
        <taxon>Epsilonproteobacteria</taxon>
        <taxon>Campylobacterales</taxon>
        <taxon>Arcobacteraceae</taxon>
        <taxon>Arcobacter</taxon>
    </lineage>
</organism>
<sequence length="494" mass="54531">MQAGFSFIDWFIFIAYLIILLFLASYLSNKNINSSREFFTAKNSFAALPVALSLLATAQSAATFLGAPEFSYRYDLTLLGYSITSLLAIYIVVKVLIPKLYEMKAISVYELLQERFGGNSRRDVGIMFLVGRLFASGARLYMAALALSMILFYDISLVHVSFSVILLTLGALIFTYFGGIKSVIISDILQIIVYLGAGIAVVIYLYLSLAMDFSQIFQTLSEAQKLKYIDFELSFTNEGKFNIFSLLTGYMLLNIAAFGLDQDLAQRVLSCKDKKQAGFSLYGATLLSIPVSILFLSIGLLLFLYYQEHTISQKFAGESITIFMYYILNEMPNGLKGFVTIGAIAAALSSTNSVLGAMSSVAIEDIYKPYKIKHKKNIDETHFVKTAKTFVLIFAFLLSLMAILSFIIHSNSSIPLISFALGVMAYAYSGLLGVFASALFTNRGNAKLIPYSLFIGFASVFCMQGYTFGLNIGFAWQLVIGTTLSFGVMQLGKK</sequence>
<feature type="transmembrane region" description="Helical" evidence="12">
    <location>
        <begin position="241"/>
        <end position="260"/>
    </location>
</feature>
<evidence type="ECO:0000256" key="2">
    <source>
        <dbReference type="ARBA" id="ARBA00006434"/>
    </source>
</evidence>
<dbReference type="AlphaFoldDB" id="A0A5R8XZP4"/>
<protein>
    <submittedName>
        <fullName evidence="13">Sodium:solute symporter</fullName>
    </submittedName>
</protein>
<feature type="transmembrane region" description="Helical" evidence="12">
    <location>
        <begin position="45"/>
        <end position="66"/>
    </location>
</feature>
<dbReference type="InterPro" id="IPR038377">
    <property type="entry name" value="Na/Glc_symporter_sf"/>
</dbReference>
<dbReference type="EMBL" id="VANU01000004">
    <property type="protein sequence ID" value="TLP37566.1"/>
    <property type="molecule type" value="Genomic_DNA"/>
</dbReference>
<feature type="transmembrane region" description="Helical" evidence="12">
    <location>
        <begin position="338"/>
        <end position="363"/>
    </location>
</feature>
<feature type="transmembrane region" description="Helical" evidence="12">
    <location>
        <begin position="281"/>
        <end position="306"/>
    </location>
</feature>
<dbReference type="Gene3D" id="1.20.1730.10">
    <property type="entry name" value="Sodium/glucose cotransporter"/>
    <property type="match status" value="1"/>
</dbReference>
<dbReference type="OrthoDB" id="9789704at2"/>
<evidence type="ECO:0000256" key="4">
    <source>
        <dbReference type="ARBA" id="ARBA00022475"/>
    </source>
</evidence>
<keyword evidence="10" id="KW-0739">Sodium transport</keyword>
<dbReference type="PANTHER" id="PTHR42985">
    <property type="entry name" value="SODIUM-COUPLED MONOCARBOXYLATE TRANSPORTER"/>
    <property type="match status" value="1"/>
</dbReference>
<dbReference type="RefSeq" id="WP_138152711.1">
    <property type="nucleotide sequence ID" value="NZ_VANU01000004.1"/>
</dbReference>
<keyword evidence="3" id="KW-0813">Transport</keyword>
<feature type="transmembrane region" description="Helical" evidence="12">
    <location>
        <begin position="448"/>
        <end position="468"/>
    </location>
</feature>
<evidence type="ECO:0000256" key="10">
    <source>
        <dbReference type="ARBA" id="ARBA00023201"/>
    </source>
</evidence>
<evidence type="ECO:0000256" key="5">
    <source>
        <dbReference type="ARBA" id="ARBA00022692"/>
    </source>
</evidence>
<evidence type="ECO:0000256" key="9">
    <source>
        <dbReference type="ARBA" id="ARBA00023136"/>
    </source>
</evidence>
<feature type="transmembrane region" description="Helical" evidence="12">
    <location>
        <begin position="159"/>
        <end position="179"/>
    </location>
</feature>
<dbReference type="Proteomes" id="UP000308901">
    <property type="component" value="Unassembled WGS sequence"/>
</dbReference>
<dbReference type="GO" id="GO:0006814">
    <property type="term" value="P:sodium ion transport"/>
    <property type="evidence" value="ECO:0007669"/>
    <property type="project" value="UniProtKB-KW"/>
</dbReference>
<comment type="subcellular location">
    <subcellularLocation>
        <location evidence="1">Cell membrane</location>
        <topology evidence="1">Multi-pass membrane protein</topology>
    </subcellularLocation>
</comment>
<feature type="transmembrane region" description="Helical" evidence="12">
    <location>
        <begin position="129"/>
        <end position="153"/>
    </location>
</feature>
<feature type="transmembrane region" description="Helical" evidence="12">
    <location>
        <begin position="414"/>
        <end position="436"/>
    </location>
</feature>
<dbReference type="Pfam" id="PF00474">
    <property type="entry name" value="SSF"/>
    <property type="match status" value="1"/>
</dbReference>
<evidence type="ECO:0000256" key="8">
    <source>
        <dbReference type="ARBA" id="ARBA00023065"/>
    </source>
</evidence>
<keyword evidence="9 12" id="KW-0472">Membrane</keyword>
<reference evidence="13 14" key="1">
    <citation type="submission" date="2019-05" db="EMBL/GenBank/DDBJ databases">
        <title>Arcobacter sp. nov., isolated from sea sediment.</title>
        <authorList>
            <person name="Kim W."/>
        </authorList>
    </citation>
    <scope>NUCLEOTIDE SEQUENCE [LARGE SCALE GENOMIC DNA]</scope>
    <source>
        <strain evidence="13 14">CAU 1517</strain>
    </source>
</reference>
<evidence type="ECO:0000313" key="13">
    <source>
        <dbReference type="EMBL" id="TLP37566.1"/>
    </source>
</evidence>
<evidence type="ECO:0000256" key="3">
    <source>
        <dbReference type="ARBA" id="ARBA00022448"/>
    </source>
</evidence>
<feature type="transmembrane region" description="Helical" evidence="12">
    <location>
        <begin position="191"/>
        <end position="211"/>
    </location>
</feature>
<feature type="transmembrane region" description="Helical" evidence="12">
    <location>
        <begin position="6"/>
        <end position="24"/>
    </location>
</feature>
<keyword evidence="5 12" id="KW-0812">Transmembrane</keyword>
<accession>A0A5R8XZP4</accession>
<feature type="transmembrane region" description="Helical" evidence="12">
    <location>
        <begin position="78"/>
        <end position="97"/>
    </location>
</feature>
<keyword evidence="8" id="KW-0406">Ion transport</keyword>
<comment type="similarity">
    <text evidence="2 11">Belongs to the sodium:solute symporter (SSF) (TC 2.A.21) family.</text>
</comment>
<feature type="transmembrane region" description="Helical" evidence="12">
    <location>
        <begin position="383"/>
        <end position="408"/>
    </location>
</feature>
<keyword evidence="7" id="KW-0915">Sodium</keyword>
<dbReference type="PROSITE" id="PS50283">
    <property type="entry name" value="NA_SOLUT_SYMP_3"/>
    <property type="match status" value="1"/>
</dbReference>
<feature type="transmembrane region" description="Helical" evidence="12">
    <location>
        <begin position="474"/>
        <end position="492"/>
    </location>
</feature>
<comment type="caution">
    <text evidence="13">The sequence shown here is derived from an EMBL/GenBank/DDBJ whole genome shotgun (WGS) entry which is preliminary data.</text>
</comment>
<evidence type="ECO:0000256" key="7">
    <source>
        <dbReference type="ARBA" id="ARBA00023053"/>
    </source>
</evidence>
<evidence type="ECO:0000313" key="14">
    <source>
        <dbReference type="Proteomes" id="UP000308901"/>
    </source>
</evidence>
<dbReference type="PANTHER" id="PTHR42985:SF47">
    <property type="entry name" value="INTEGRAL MEMBRANE TRANSPORT PROTEIN"/>
    <property type="match status" value="1"/>
</dbReference>